<evidence type="ECO:0000313" key="4">
    <source>
        <dbReference type="Proteomes" id="UP000316621"/>
    </source>
</evidence>
<dbReference type="AlphaFoldDB" id="A0A4Y7IZH0"/>
<keyword evidence="4" id="KW-1185">Reference proteome</keyword>
<evidence type="ECO:0000259" key="2">
    <source>
        <dbReference type="Pfam" id="PF24956"/>
    </source>
</evidence>
<dbReference type="InterPro" id="IPR011066">
    <property type="entry name" value="MscS_channel_C_sf"/>
</dbReference>
<proteinExistence type="predicted"/>
<organism evidence="3 4">
    <name type="scientific">Papaver somniferum</name>
    <name type="common">Opium poppy</name>
    <dbReference type="NCBI Taxonomy" id="3469"/>
    <lineage>
        <taxon>Eukaryota</taxon>
        <taxon>Viridiplantae</taxon>
        <taxon>Streptophyta</taxon>
        <taxon>Embryophyta</taxon>
        <taxon>Tracheophyta</taxon>
        <taxon>Spermatophyta</taxon>
        <taxon>Magnoliopsida</taxon>
        <taxon>Ranunculales</taxon>
        <taxon>Papaveraceae</taxon>
        <taxon>Papaveroideae</taxon>
        <taxon>Papaver</taxon>
    </lineage>
</organism>
<dbReference type="InterPro" id="IPR056876">
    <property type="entry name" value="Msl2-3_C"/>
</dbReference>
<gene>
    <name evidence="3" type="ORF">C5167_012442</name>
</gene>
<sequence>MKNGERVNWRFTTELKVEMDEVERIREEINKIFEEDKDLEQEDSYALIHDADFANRTAVLIVSCFTKTDTHEDYFRIRDAMLLKLRKLIDATKKSNPLP</sequence>
<dbReference type="Gramene" id="RZC53586">
    <property type="protein sequence ID" value="RZC53586"/>
    <property type="gene ID" value="C5167_012442"/>
</dbReference>
<dbReference type="GO" id="GO:0016020">
    <property type="term" value="C:membrane"/>
    <property type="evidence" value="ECO:0007669"/>
    <property type="project" value="InterPro"/>
</dbReference>
<evidence type="ECO:0000256" key="1">
    <source>
        <dbReference type="SAM" id="Coils"/>
    </source>
</evidence>
<dbReference type="SUPFAM" id="SSF82689">
    <property type="entry name" value="Mechanosensitive channel protein MscS (YggB), C-terminal domain"/>
    <property type="match status" value="1"/>
</dbReference>
<feature type="coiled-coil region" evidence="1">
    <location>
        <begin position="15"/>
        <end position="42"/>
    </location>
</feature>
<keyword evidence="1" id="KW-0175">Coiled coil</keyword>
<dbReference type="Proteomes" id="UP000316621">
    <property type="component" value="Chromosome 3"/>
</dbReference>
<dbReference type="Pfam" id="PF24956">
    <property type="entry name" value="Msl2-3_C"/>
    <property type="match status" value="1"/>
</dbReference>
<feature type="domain" description="Mechanosensitive ion channel protein 2/3 C-terminal" evidence="2">
    <location>
        <begin position="10"/>
        <end position="89"/>
    </location>
</feature>
<dbReference type="EMBL" id="CM010717">
    <property type="protein sequence ID" value="RZC53586.1"/>
    <property type="molecule type" value="Genomic_DNA"/>
</dbReference>
<accession>A0A4Y7IZH0</accession>
<protein>
    <recommendedName>
        <fullName evidence="2">Mechanosensitive ion channel protein 2/3 C-terminal domain-containing protein</fullName>
    </recommendedName>
</protein>
<evidence type="ECO:0000313" key="3">
    <source>
        <dbReference type="EMBL" id="RZC53586.1"/>
    </source>
</evidence>
<name>A0A4Y7IZH0_PAPSO</name>
<reference evidence="3 4" key="1">
    <citation type="journal article" date="2018" name="Science">
        <title>The opium poppy genome and morphinan production.</title>
        <authorList>
            <person name="Guo L."/>
            <person name="Winzer T."/>
            <person name="Yang X."/>
            <person name="Li Y."/>
            <person name="Ning Z."/>
            <person name="He Z."/>
            <person name="Teodor R."/>
            <person name="Lu Y."/>
            <person name="Bowser T.A."/>
            <person name="Graham I.A."/>
            <person name="Ye K."/>
        </authorList>
    </citation>
    <scope>NUCLEOTIDE SEQUENCE [LARGE SCALE GENOMIC DNA]</scope>
    <source>
        <strain evidence="4">cv. HN1</strain>
        <tissue evidence="3">Leaves</tissue>
    </source>
</reference>